<reference evidence="1" key="1">
    <citation type="submission" date="2013-12" db="EMBL/GenBank/DDBJ databases">
        <authorList>
            <person name="Genoscope - CEA"/>
        </authorList>
    </citation>
    <scope>NUCLEOTIDE SEQUENCE</scope>
    <source>
        <strain evidence="1">CBS 1993</strain>
    </source>
</reference>
<name>W6MMH9_9ASCO</name>
<dbReference type="EMBL" id="HG793128">
    <property type="protein sequence ID" value="CDK27799.1"/>
    <property type="molecule type" value="Genomic_DNA"/>
</dbReference>
<accession>W6MMH9</accession>
<evidence type="ECO:0000313" key="1">
    <source>
        <dbReference type="EMBL" id="CDK27799.1"/>
    </source>
</evidence>
<dbReference type="RefSeq" id="XP_022459791.1">
    <property type="nucleotide sequence ID" value="XM_022602226.1"/>
</dbReference>
<dbReference type="Proteomes" id="UP000019384">
    <property type="component" value="Unassembled WGS sequence"/>
</dbReference>
<reference evidence="1" key="2">
    <citation type="submission" date="2014-02" db="EMBL/GenBank/DDBJ databases">
        <title>Complete DNA sequence of /Kuraishia capsulata/ illustrates novel genomic features among budding yeasts (/Saccharomycotina/).</title>
        <authorList>
            <person name="Morales L."/>
            <person name="Noel B."/>
            <person name="Porcel B."/>
            <person name="Marcet-Houben M."/>
            <person name="Hullo M-F."/>
            <person name="Sacerdot C."/>
            <person name="Tekaia F."/>
            <person name="Leh-Louis V."/>
            <person name="Despons L."/>
            <person name="Khanna V."/>
            <person name="Aury J-M."/>
            <person name="Barbe V."/>
            <person name="Couloux A."/>
            <person name="Labadie K."/>
            <person name="Pelletier E."/>
            <person name="Souciet J-L."/>
            <person name="Boekhout T."/>
            <person name="Gabaldon T."/>
            <person name="Wincker P."/>
            <person name="Dujon B."/>
        </authorList>
    </citation>
    <scope>NUCLEOTIDE SEQUENCE</scope>
    <source>
        <strain evidence="1">CBS 1993</strain>
    </source>
</reference>
<keyword evidence="2" id="KW-1185">Reference proteome</keyword>
<gene>
    <name evidence="1" type="ORF">KUCA_T00003778001</name>
</gene>
<sequence length="118" mass="13092">MMLIWCACSMQVIYASKNLVSSSMLPEKKIRSFMGQIPSGRNRAKAESCICAMRFRQLRHGKKNGVVSDLQRCSMVPSSLVLEIGSSAMAIFFRDLPQKYGSSTHLTDQTPVSFPTAL</sequence>
<dbReference type="AlphaFoldDB" id="W6MMH9"/>
<dbReference type="GeneID" id="34521179"/>
<evidence type="ECO:0000313" key="2">
    <source>
        <dbReference type="Proteomes" id="UP000019384"/>
    </source>
</evidence>
<proteinExistence type="predicted"/>
<dbReference type="HOGENOM" id="CLU_2073518_0_0_1"/>
<organism evidence="1 2">
    <name type="scientific">Kuraishia capsulata CBS 1993</name>
    <dbReference type="NCBI Taxonomy" id="1382522"/>
    <lineage>
        <taxon>Eukaryota</taxon>
        <taxon>Fungi</taxon>
        <taxon>Dikarya</taxon>
        <taxon>Ascomycota</taxon>
        <taxon>Saccharomycotina</taxon>
        <taxon>Pichiomycetes</taxon>
        <taxon>Pichiales</taxon>
        <taxon>Pichiaceae</taxon>
        <taxon>Kuraishia</taxon>
    </lineage>
</organism>
<protein>
    <submittedName>
        <fullName evidence="1">Uncharacterized protein</fullName>
    </submittedName>
</protein>